<comment type="subcellular location">
    <subcellularLocation>
        <location evidence="1">Membrane</location>
        <topology evidence="1">Multi-pass membrane protein</topology>
    </subcellularLocation>
</comment>
<dbReference type="Pfam" id="PF02674">
    <property type="entry name" value="Colicin_V"/>
    <property type="match status" value="1"/>
</dbReference>
<name>A0ABW8JTJ2_9GAMM</name>
<dbReference type="InterPro" id="IPR003825">
    <property type="entry name" value="Colicin-V_CvpA"/>
</dbReference>
<evidence type="ECO:0000313" key="8">
    <source>
        <dbReference type="Proteomes" id="UP001620460"/>
    </source>
</evidence>
<dbReference type="PANTHER" id="PTHR36926:SF1">
    <property type="entry name" value="COLICIN V PRODUCTION PROTEIN"/>
    <property type="match status" value="1"/>
</dbReference>
<feature type="region of interest" description="Disordered" evidence="5">
    <location>
        <begin position="193"/>
        <end position="238"/>
    </location>
</feature>
<feature type="transmembrane region" description="Helical" evidence="6">
    <location>
        <begin position="64"/>
        <end position="85"/>
    </location>
</feature>
<sequence>MNWTDYFIAGVLAVSVLIGLWRGLVAEVLSLAIWIGSIWVAWAFGPSVAAYFEHSIHTPELRLVTGYGICVVAVLIVGALVNAIFRRLVAGAGLSGPDRALGMLFGFARGVLLVALMVFLLGFTAVTREPWWRQSLLLPQFQSVAIAVGHHLPASTARYLHPSPEVLDGLPKLPEMSGAANLKGVRDMLDARGAGSTPSLGDLKAALRGPSGAPTSPSSAASPAVPAKADPADVSSHP</sequence>
<keyword evidence="8" id="KW-1185">Reference proteome</keyword>
<evidence type="ECO:0000256" key="6">
    <source>
        <dbReference type="SAM" id="Phobius"/>
    </source>
</evidence>
<protein>
    <submittedName>
        <fullName evidence="7">CvpA family protein</fullName>
    </submittedName>
</protein>
<keyword evidence="3 6" id="KW-1133">Transmembrane helix</keyword>
<comment type="caution">
    <text evidence="7">The sequence shown here is derived from an EMBL/GenBank/DDBJ whole genome shotgun (WGS) entry which is preliminary data.</text>
</comment>
<evidence type="ECO:0000256" key="4">
    <source>
        <dbReference type="ARBA" id="ARBA00023136"/>
    </source>
</evidence>
<accession>A0ABW8JTJ2</accession>
<dbReference type="InterPro" id="IPR052719">
    <property type="entry name" value="CvpA-like"/>
</dbReference>
<evidence type="ECO:0000256" key="1">
    <source>
        <dbReference type="ARBA" id="ARBA00004141"/>
    </source>
</evidence>
<feature type="transmembrane region" description="Helical" evidence="6">
    <location>
        <begin position="105"/>
        <end position="126"/>
    </location>
</feature>
<evidence type="ECO:0000256" key="2">
    <source>
        <dbReference type="ARBA" id="ARBA00022692"/>
    </source>
</evidence>
<evidence type="ECO:0000256" key="3">
    <source>
        <dbReference type="ARBA" id="ARBA00022989"/>
    </source>
</evidence>
<feature type="transmembrane region" description="Helical" evidence="6">
    <location>
        <begin position="7"/>
        <end position="25"/>
    </location>
</feature>
<reference evidence="7 8" key="1">
    <citation type="submission" date="2020-10" db="EMBL/GenBank/DDBJ databases">
        <title>Phylogeny of dyella-like bacteria.</title>
        <authorList>
            <person name="Fu J."/>
        </authorList>
    </citation>
    <scope>NUCLEOTIDE SEQUENCE [LARGE SCALE GENOMIC DNA]</scope>
    <source>
        <strain evidence="7 8">Gsoil3046</strain>
    </source>
</reference>
<gene>
    <name evidence="7" type="ORF">ISP17_10875</name>
</gene>
<dbReference type="Proteomes" id="UP001620460">
    <property type="component" value="Unassembled WGS sequence"/>
</dbReference>
<proteinExistence type="predicted"/>
<evidence type="ECO:0000313" key="7">
    <source>
        <dbReference type="EMBL" id="MFK2904471.1"/>
    </source>
</evidence>
<feature type="compositionally biased region" description="Low complexity" evidence="5">
    <location>
        <begin position="209"/>
        <end position="238"/>
    </location>
</feature>
<dbReference type="EMBL" id="JADIKM010000003">
    <property type="protein sequence ID" value="MFK2904471.1"/>
    <property type="molecule type" value="Genomic_DNA"/>
</dbReference>
<feature type="transmembrane region" description="Helical" evidence="6">
    <location>
        <begin position="31"/>
        <end position="52"/>
    </location>
</feature>
<keyword evidence="4 6" id="KW-0472">Membrane</keyword>
<dbReference type="RefSeq" id="WP_404633022.1">
    <property type="nucleotide sequence ID" value="NZ_JADIKM010000003.1"/>
</dbReference>
<evidence type="ECO:0000256" key="5">
    <source>
        <dbReference type="SAM" id="MobiDB-lite"/>
    </source>
</evidence>
<keyword evidence="2 6" id="KW-0812">Transmembrane</keyword>
<dbReference type="PANTHER" id="PTHR36926">
    <property type="entry name" value="COLICIN V PRODUCTION PROTEIN"/>
    <property type="match status" value="1"/>
</dbReference>
<organism evidence="7 8">
    <name type="scientific">Dyella ginsengisoli</name>
    <dbReference type="NCBI Taxonomy" id="363848"/>
    <lineage>
        <taxon>Bacteria</taxon>
        <taxon>Pseudomonadati</taxon>
        <taxon>Pseudomonadota</taxon>
        <taxon>Gammaproteobacteria</taxon>
        <taxon>Lysobacterales</taxon>
        <taxon>Rhodanobacteraceae</taxon>
        <taxon>Dyella</taxon>
    </lineage>
</organism>